<evidence type="ECO:0000256" key="12">
    <source>
        <dbReference type="ARBA" id="ARBA00023140"/>
    </source>
</evidence>
<dbReference type="GO" id="GO:0008270">
    <property type="term" value="F:zinc ion binding"/>
    <property type="evidence" value="ECO:0007669"/>
    <property type="project" value="UniProtKB-KW"/>
</dbReference>
<dbReference type="Pfam" id="PF04757">
    <property type="entry name" value="Pex2_Pex12"/>
    <property type="match status" value="1"/>
</dbReference>
<evidence type="ECO:0000256" key="7">
    <source>
        <dbReference type="ARBA" id="ARBA00022771"/>
    </source>
</evidence>
<gene>
    <name evidence="14" type="ORF">DARMORV10_C01P22380.1</name>
</gene>
<reference evidence="14" key="1">
    <citation type="submission" date="2021-01" db="EMBL/GenBank/DDBJ databases">
        <authorList>
            <consortium name="Genoscope - CEA"/>
            <person name="William W."/>
        </authorList>
    </citation>
    <scope>NUCLEOTIDE SEQUENCE</scope>
</reference>
<keyword evidence="7" id="KW-0863">Zinc-finger</keyword>
<organism evidence="14">
    <name type="scientific">Brassica napus</name>
    <name type="common">Rape</name>
    <dbReference type="NCBI Taxonomy" id="3708"/>
    <lineage>
        <taxon>Eukaryota</taxon>
        <taxon>Viridiplantae</taxon>
        <taxon>Streptophyta</taxon>
        <taxon>Embryophyta</taxon>
        <taxon>Tracheophyta</taxon>
        <taxon>Spermatophyta</taxon>
        <taxon>Magnoliopsida</taxon>
        <taxon>eudicotyledons</taxon>
        <taxon>Gunneridae</taxon>
        <taxon>Pentapetalae</taxon>
        <taxon>rosids</taxon>
        <taxon>malvids</taxon>
        <taxon>Brassicales</taxon>
        <taxon>Brassicaceae</taxon>
        <taxon>Brassiceae</taxon>
        <taxon>Brassica</taxon>
    </lineage>
</organism>
<evidence type="ECO:0000256" key="2">
    <source>
        <dbReference type="ARBA" id="ARBA00004906"/>
    </source>
</evidence>
<evidence type="ECO:0000256" key="9">
    <source>
        <dbReference type="ARBA" id="ARBA00022927"/>
    </source>
</evidence>
<dbReference type="PANTHER" id="PTHR12888:SF3">
    <property type="entry name" value="PEROXISOME BIOGENESIS PROTEIN 12"/>
    <property type="match status" value="1"/>
</dbReference>
<keyword evidence="11" id="KW-0472">Membrane</keyword>
<evidence type="ECO:0000256" key="8">
    <source>
        <dbReference type="ARBA" id="ARBA00022833"/>
    </source>
</evidence>
<evidence type="ECO:0000313" key="14">
    <source>
        <dbReference type="EMBL" id="CAF2071983.1"/>
    </source>
</evidence>
<evidence type="ECO:0000256" key="6">
    <source>
        <dbReference type="ARBA" id="ARBA00022723"/>
    </source>
</evidence>
<comment type="similarity">
    <text evidence="3">Belongs to the pex2/pex10/pex12 family.</text>
</comment>
<proteinExistence type="inferred from homology"/>
<name>A0A816RFR2_BRANA</name>
<keyword evidence="12" id="KW-0576">Peroxisome</keyword>
<dbReference type="AlphaFoldDB" id="A0A816RFR2"/>
<comment type="pathway">
    <text evidence="2">Protein modification; protein ubiquitination.</text>
</comment>
<dbReference type="GO" id="GO:0016558">
    <property type="term" value="P:protein import into peroxisome matrix"/>
    <property type="evidence" value="ECO:0007669"/>
    <property type="project" value="InterPro"/>
</dbReference>
<keyword evidence="10" id="KW-1133">Transmembrane helix</keyword>
<evidence type="ECO:0000256" key="5">
    <source>
        <dbReference type="ARBA" id="ARBA00022692"/>
    </source>
</evidence>
<keyword evidence="8" id="KW-0862">Zinc</keyword>
<sequence>MLKGPIRPYHKRVDVIIVTCASPSLPLSEIAIVKNLLLGSFLHKILDYEDEFFAALMLILEGHSLRTTNALFVESLYGLRRKSVRLRLSKGSSTEVQRSGLEKRRRVLSVVFLVVLPYFKLKLHGIYNKEGEVRLWESLWRSEDQGFDEANFFTGEETIVSRRDNGNHELSV</sequence>
<evidence type="ECO:0000256" key="1">
    <source>
        <dbReference type="ARBA" id="ARBA00004585"/>
    </source>
</evidence>
<dbReference type="GO" id="GO:0005778">
    <property type="term" value="C:peroxisomal membrane"/>
    <property type="evidence" value="ECO:0007669"/>
    <property type="project" value="UniProtKB-SubCell"/>
</dbReference>
<keyword evidence="6" id="KW-0479">Metal-binding</keyword>
<dbReference type="EMBL" id="HG994365">
    <property type="protein sequence ID" value="CAF2071983.1"/>
    <property type="molecule type" value="Genomic_DNA"/>
</dbReference>
<dbReference type="PANTHER" id="PTHR12888">
    <property type="entry name" value="PEROXISOME ASSEMBLY PROTEIN 12 PEROXIN-12"/>
    <property type="match status" value="1"/>
</dbReference>
<evidence type="ECO:0000259" key="13">
    <source>
        <dbReference type="Pfam" id="PF04757"/>
    </source>
</evidence>
<feature type="domain" description="Pex N-terminal" evidence="13">
    <location>
        <begin position="38"/>
        <end position="133"/>
    </location>
</feature>
<keyword evidence="5" id="KW-0812">Transmembrane</keyword>
<evidence type="ECO:0000256" key="4">
    <source>
        <dbReference type="ARBA" id="ARBA00022448"/>
    </source>
</evidence>
<comment type="subcellular location">
    <subcellularLocation>
        <location evidence="1">Peroxisome membrane</location>
        <topology evidence="1">Multi-pass membrane protein</topology>
    </subcellularLocation>
</comment>
<evidence type="ECO:0000256" key="3">
    <source>
        <dbReference type="ARBA" id="ARBA00008704"/>
    </source>
</evidence>
<evidence type="ECO:0000256" key="10">
    <source>
        <dbReference type="ARBA" id="ARBA00022989"/>
    </source>
</evidence>
<accession>A0A816RFR2</accession>
<keyword evidence="4" id="KW-0813">Transport</keyword>
<evidence type="ECO:0000256" key="11">
    <source>
        <dbReference type="ARBA" id="ARBA00023136"/>
    </source>
</evidence>
<protein>
    <submittedName>
        <fullName evidence="14">(rape) hypothetical protein</fullName>
    </submittedName>
</protein>
<dbReference type="Proteomes" id="UP001295469">
    <property type="component" value="Chromosome C01"/>
</dbReference>
<dbReference type="InterPro" id="IPR006845">
    <property type="entry name" value="Pex_N"/>
</dbReference>
<dbReference type="InterPro" id="IPR017375">
    <property type="entry name" value="PEX12"/>
</dbReference>
<keyword evidence="9" id="KW-0653">Protein transport</keyword>